<dbReference type="PIRSF" id="PIRSF032126">
    <property type="entry name" value="F0F1_ATP_synthase_subunit_I"/>
    <property type="match status" value="1"/>
</dbReference>
<keyword evidence="3" id="KW-1133">Transmembrane helix</keyword>
<evidence type="ECO:0000256" key="1">
    <source>
        <dbReference type="PIRNR" id="PIRNR032126"/>
    </source>
</evidence>
<dbReference type="EMBL" id="FMUE01000003">
    <property type="protein sequence ID" value="SCX17317.1"/>
    <property type="molecule type" value="Genomic_DNA"/>
</dbReference>
<reference evidence="5" key="1">
    <citation type="submission" date="2016-10" db="EMBL/GenBank/DDBJ databases">
        <authorList>
            <person name="de Groot N.N."/>
        </authorList>
    </citation>
    <scope>NUCLEOTIDE SEQUENCE [LARGE SCALE GENOMIC DNA]</scope>
    <source>
        <strain evidence="5">DSM25559</strain>
    </source>
</reference>
<proteinExistence type="inferred from homology"/>
<dbReference type="RefSeq" id="WP_077101861.1">
    <property type="nucleotide sequence ID" value="NZ_CP192781.1"/>
</dbReference>
<keyword evidence="1" id="KW-0813">Transport</keyword>
<feature type="region of interest" description="Disordered" evidence="2">
    <location>
        <begin position="1"/>
        <end position="41"/>
    </location>
</feature>
<dbReference type="InterPro" id="IPR032820">
    <property type="entry name" value="ATPase_put"/>
</dbReference>
<dbReference type="EMBL" id="JAVRAF010000003">
    <property type="protein sequence ID" value="MDX8302986.1"/>
    <property type="molecule type" value="Genomic_DNA"/>
</dbReference>
<evidence type="ECO:0000313" key="5">
    <source>
        <dbReference type="EMBL" id="SCX17317.1"/>
    </source>
</evidence>
<dbReference type="Pfam" id="PF09527">
    <property type="entry name" value="ATPase_gene1"/>
    <property type="match status" value="1"/>
</dbReference>
<keyword evidence="3" id="KW-0812">Transmembrane</keyword>
<name>A0A1R3TSM5_9HYPH</name>
<reference evidence="4" key="3">
    <citation type="journal article" date="2023" name="Phytobiomes J">
        <title>Deciphering the key players within the bacterial microbiota associated with aerial crown gall tumors on rhododendron: Insights into the gallobiome.</title>
        <authorList>
            <person name="Kuzmanovic N."/>
            <person name="Nesme J."/>
            <person name="Wolf J."/>
            <person name="Neumann-Schaal M."/>
            <person name="Petersen J."/>
            <person name="Fernandez-Gnecco G."/>
            <person name="Sproeer C."/>
            <person name="Bunk B."/>
            <person name="Overmann J."/>
            <person name="Sorensen S.J."/>
            <person name="Idczak E."/>
            <person name="Smalla K."/>
        </authorList>
    </citation>
    <scope>NUCLEOTIDE SEQUENCE</scope>
    <source>
        <strain evidence="4">Rho-11.1</strain>
    </source>
</reference>
<comment type="function">
    <text evidence="1">A possible function for this protein is to guide the assembly of the membrane sector of the ATPase enzyme complex.</text>
</comment>
<dbReference type="AlphaFoldDB" id="A0A1R3TSM5"/>
<comment type="similarity">
    <text evidence="1">Belongs to the bacterial AtpI family.</text>
</comment>
<evidence type="ECO:0000313" key="6">
    <source>
        <dbReference type="Proteomes" id="UP000187891"/>
    </source>
</evidence>
<dbReference type="InterPro" id="IPR016989">
    <property type="entry name" value="Atp1_alphaprobac"/>
</dbReference>
<keyword evidence="1" id="KW-0375">Hydrogen ion transport</keyword>
<dbReference type="GO" id="GO:1902600">
    <property type="term" value="P:proton transmembrane transport"/>
    <property type="evidence" value="ECO:0007669"/>
    <property type="project" value="UniProtKB-KW"/>
</dbReference>
<evidence type="ECO:0000256" key="2">
    <source>
        <dbReference type="SAM" id="MobiDB-lite"/>
    </source>
</evidence>
<protein>
    <recommendedName>
        <fullName evidence="1">ATP synthase protein I</fullName>
    </recommendedName>
</protein>
<keyword evidence="1 3" id="KW-0472">Membrane</keyword>
<reference evidence="6" key="2">
    <citation type="submission" date="2016-10" db="EMBL/GenBank/DDBJ databases">
        <authorList>
            <person name="Wibberg D."/>
        </authorList>
    </citation>
    <scope>NUCLEOTIDE SEQUENCE [LARGE SCALE GENOMIC DNA]</scope>
</reference>
<evidence type="ECO:0000313" key="4">
    <source>
        <dbReference type="EMBL" id="MDX8302986.1"/>
    </source>
</evidence>
<organism evidence="5 6">
    <name type="scientific">Agrobacterium rosae</name>
    <dbReference type="NCBI Taxonomy" id="1972867"/>
    <lineage>
        <taxon>Bacteria</taxon>
        <taxon>Pseudomonadati</taxon>
        <taxon>Pseudomonadota</taxon>
        <taxon>Alphaproteobacteria</taxon>
        <taxon>Hyphomicrobiales</taxon>
        <taxon>Rhizobiaceae</taxon>
        <taxon>Rhizobium/Agrobacterium group</taxon>
        <taxon>Agrobacterium</taxon>
    </lineage>
</organism>
<keyword evidence="1" id="KW-0406">Ion transport</keyword>
<sequence>MTGNRNDSLEERRKHLTDQLAKVRSDDEAERRSEQNAQESRKGFALAIKLSSEFISAIIVGAMLGYLLDYFVGTSPWGMIVLLLLGFCAGVLNVLRSAGVVAKPPLVEGGLGQDKSGKQGD</sequence>
<dbReference type="STRING" id="1907666.DSM25559_1572"/>
<dbReference type="GO" id="GO:0045259">
    <property type="term" value="C:proton-transporting ATP synthase complex"/>
    <property type="evidence" value="ECO:0007669"/>
    <property type="project" value="UniProtKB-UniRule"/>
</dbReference>
<dbReference type="Proteomes" id="UP000187891">
    <property type="component" value="Unassembled WGS sequence"/>
</dbReference>
<evidence type="ECO:0000256" key="3">
    <source>
        <dbReference type="SAM" id="Phobius"/>
    </source>
</evidence>
<accession>A0A1R3TSM5</accession>
<feature type="transmembrane region" description="Helical" evidence="3">
    <location>
        <begin position="50"/>
        <end position="68"/>
    </location>
</feature>
<feature type="transmembrane region" description="Helical" evidence="3">
    <location>
        <begin position="74"/>
        <end position="95"/>
    </location>
</feature>
<gene>
    <name evidence="5" type="primary">atpI</name>
    <name evidence="5" type="ORF">DSM25559_1572</name>
    <name evidence="4" type="ORF">RMR22_12065</name>
</gene>
<feature type="compositionally biased region" description="Basic and acidic residues" evidence="2">
    <location>
        <begin position="7"/>
        <end position="41"/>
    </location>
</feature>